<feature type="transmembrane region" description="Helical" evidence="12">
    <location>
        <begin position="162"/>
        <end position="183"/>
    </location>
</feature>
<keyword evidence="14" id="KW-1185">Reference proteome</keyword>
<comment type="similarity">
    <text evidence="11">Belongs to the G-protein coupled receptor 1 family.</text>
</comment>
<dbReference type="PROSITE" id="PS00237">
    <property type="entry name" value="G_PROTEIN_RECEP_F1_1"/>
    <property type="match status" value="1"/>
</dbReference>
<dbReference type="RefSeq" id="XP_014678603.1">
    <property type="nucleotide sequence ID" value="XM_014823117.1"/>
</dbReference>
<evidence type="ECO:0000256" key="11">
    <source>
        <dbReference type="RuleBase" id="RU000688"/>
    </source>
</evidence>
<protein>
    <submittedName>
        <fullName evidence="15">Allatostatin-A receptor-like</fullName>
    </submittedName>
</protein>
<keyword evidence="6 12" id="KW-0472">Membrane</keyword>
<dbReference type="GeneID" id="106818404"/>
<dbReference type="InterPro" id="IPR000276">
    <property type="entry name" value="GPCR_Rhodpsn"/>
</dbReference>
<comment type="subcellular location">
    <subcellularLocation>
        <location evidence="1">Cell membrane</location>
        <topology evidence="1">Multi-pass membrane protein</topology>
    </subcellularLocation>
</comment>
<evidence type="ECO:0000259" key="13">
    <source>
        <dbReference type="PROSITE" id="PS50262"/>
    </source>
</evidence>
<feature type="transmembrane region" description="Helical" evidence="12">
    <location>
        <begin position="43"/>
        <end position="70"/>
    </location>
</feature>
<dbReference type="PANTHER" id="PTHR45695:SF23">
    <property type="entry name" value="GALANIN-LIKE G-PROTEIN COUPLED RECEPTOR NPR-9"/>
    <property type="match status" value="1"/>
</dbReference>
<evidence type="ECO:0000256" key="6">
    <source>
        <dbReference type="ARBA" id="ARBA00023136"/>
    </source>
</evidence>
<dbReference type="Pfam" id="PF00001">
    <property type="entry name" value="7tm_1"/>
    <property type="match status" value="1"/>
</dbReference>
<keyword evidence="2" id="KW-1003">Cell membrane</keyword>
<dbReference type="SMART" id="SM01381">
    <property type="entry name" value="7TM_GPCR_Srsx"/>
    <property type="match status" value="1"/>
</dbReference>
<proteinExistence type="inferred from homology"/>
<keyword evidence="7" id="KW-1015">Disulfide bond</keyword>
<dbReference type="PRINTS" id="PR00237">
    <property type="entry name" value="GPCRRHODOPSN"/>
</dbReference>
<keyword evidence="9" id="KW-0325">Glycoprotein</keyword>
<name>A0ABM1F2D2_PRICU</name>
<keyword evidence="10 11" id="KW-0807">Transducer</keyword>
<sequence length="379" mass="42666">MNNTTSPALCEDGIVADGTNITNCSQLDVYYADYAETLNVERIVGIVVPTLFSLIFTVGLVGNVLVIIVVSCTPQMRNTTNVLIISLAISDLSFILVCVPFTATDYALPIWPFGNVWCKIVQYMINVCAYASVYTLVLMSLDRYLAVVHAVASMSIRTTKNSWIAVGILWFVILLINTPNLFINEWKEYPYHGETRSTCTHNFVDNYHVRIFFSCFTVLAYFVPLTLISVLYVRMLDRLWHGMAGGRMSRESLQSKKRVTRMVVVVVVIFALCWLPIQIIFVMTKIFDVGHSKTLLAFQIVGQCLAYTNSCVNPILYAFLSDNFRKGFKKVLCCGRQNMGRLRRGYTTDFDRTDTAGAISALTTVRNGKNEKFVNDDVV</sequence>
<reference evidence="15" key="1">
    <citation type="submission" date="2025-08" db="UniProtKB">
        <authorList>
            <consortium name="RefSeq"/>
        </authorList>
    </citation>
    <scope>IDENTIFICATION</scope>
</reference>
<feature type="transmembrane region" description="Helical" evidence="12">
    <location>
        <begin position="123"/>
        <end position="141"/>
    </location>
</feature>
<dbReference type="Proteomes" id="UP000695022">
    <property type="component" value="Unplaced"/>
</dbReference>
<dbReference type="Gene3D" id="1.20.1070.10">
    <property type="entry name" value="Rhodopsin 7-helix transmembrane proteins"/>
    <property type="match status" value="1"/>
</dbReference>
<keyword evidence="5 11" id="KW-0297">G-protein coupled receptor</keyword>
<evidence type="ECO:0000256" key="8">
    <source>
        <dbReference type="ARBA" id="ARBA00023170"/>
    </source>
</evidence>
<evidence type="ECO:0000256" key="10">
    <source>
        <dbReference type="ARBA" id="ARBA00023224"/>
    </source>
</evidence>
<evidence type="ECO:0000313" key="15">
    <source>
        <dbReference type="RefSeq" id="XP_014678603.1"/>
    </source>
</evidence>
<dbReference type="InterPro" id="IPR000405">
    <property type="entry name" value="Galanin_rcpt"/>
</dbReference>
<organism evidence="14 15">
    <name type="scientific">Priapulus caudatus</name>
    <name type="common">Priapulid worm</name>
    <dbReference type="NCBI Taxonomy" id="37621"/>
    <lineage>
        <taxon>Eukaryota</taxon>
        <taxon>Metazoa</taxon>
        <taxon>Ecdysozoa</taxon>
        <taxon>Scalidophora</taxon>
        <taxon>Priapulida</taxon>
        <taxon>Priapulimorpha</taxon>
        <taxon>Priapulimorphida</taxon>
        <taxon>Priapulidae</taxon>
        <taxon>Priapulus</taxon>
    </lineage>
</organism>
<gene>
    <name evidence="15" type="primary">LOC106818404</name>
</gene>
<keyword evidence="3 11" id="KW-0812">Transmembrane</keyword>
<keyword evidence="4 12" id="KW-1133">Transmembrane helix</keyword>
<dbReference type="PROSITE" id="PS50262">
    <property type="entry name" value="G_PROTEIN_RECEP_F1_2"/>
    <property type="match status" value="1"/>
</dbReference>
<dbReference type="PANTHER" id="PTHR45695">
    <property type="entry name" value="LEUCOKININ RECEPTOR-RELATED"/>
    <property type="match status" value="1"/>
</dbReference>
<feature type="domain" description="G-protein coupled receptors family 1 profile" evidence="13">
    <location>
        <begin position="62"/>
        <end position="317"/>
    </location>
</feature>
<feature type="transmembrane region" description="Helical" evidence="12">
    <location>
        <begin position="296"/>
        <end position="320"/>
    </location>
</feature>
<dbReference type="CDD" id="cd15096">
    <property type="entry name" value="7tmA_AstA_R_insect"/>
    <property type="match status" value="1"/>
</dbReference>
<keyword evidence="8 11" id="KW-0675">Receptor</keyword>
<dbReference type="SUPFAM" id="SSF81321">
    <property type="entry name" value="Family A G protein-coupled receptor-like"/>
    <property type="match status" value="1"/>
</dbReference>
<evidence type="ECO:0000256" key="3">
    <source>
        <dbReference type="ARBA" id="ARBA00022692"/>
    </source>
</evidence>
<evidence type="ECO:0000256" key="7">
    <source>
        <dbReference type="ARBA" id="ARBA00023157"/>
    </source>
</evidence>
<dbReference type="InterPro" id="IPR017452">
    <property type="entry name" value="GPCR_Rhodpsn_7TM"/>
</dbReference>
<evidence type="ECO:0000256" key="4">
    <source>
        <dbReference type="ARBA" id="ARBA00022989"/>
    </source>
</evidence>
<evidence type="ECO:0000256" key="12">
    <source>
        <dbReference type="SAM" id="Phobius"/>
    </source>
</evidence>
<accession>A0ABM1F2D2</accession>
<evidence type="ECO:0000256" key="5">
    <source>
        <dbReference type="ARBA" id="ARBA00023040"/>
    </source>
</evidence>
<feature type="transmembrane region" description="Helical" evidence="12">
    <location>
        <begin position="211"/>
        <end position="233"/>
    </location>
</feature>
<evidence type="ECO:0000256" key="1">
    <source>
        <dbReference type="ARBA" id="ARBA00004651"/>
    </source>
</evidence>
<evidence type="ECO:0000256" key="2">
    <source>
        <dbReference type="ARBA" id="ARBA00022475"/>
    </source>
</evidence>
<dbReference type="PRINTS" id="PR00663">
    <property type="entry name" value="GALANINR"/>
</dbReference>
<evidence type="ECO:0000256" key="9">
    <source>
        <dbReference type="ARBA" id="ARBA00023180"/>
    </source>
</evidence>
<evidence type="ECO:0000313" key="14">
    <source>
        <dbReference type="Proteomes" id="UP000695022"/>
    </source>
</evidence>
<feature type="transmembrane region" description="Helical" evidence="12">
    <location>
        <begin position="262"/>
        <end position="284"/>
    </location>
</feature>
<feature type="transmembrane region" description="Helical" evidence="12">
    <location>
        <begin position="82"/>
        <end position="103"/>
    </location>
</feature>